<dbReference type="Gene3D" id="3.40.50.300">
    <property type="entry name" value="P-loop containing nucleotide triphosphate hydrolases"/>
    <property type="match status" value="1"/>
</dbReference>
<dbReference type="EMBL" id="JFYZ01000012">
    <property type="protein sequence ID" value="EZP81497.1"/>
    <property type="molecule type" value="Genomic_DNA"/>
</dbReference>
<dbReference type="InterPro" id="IPR050678">
    <property type="entry name" value="DNA_Partitioning_ATPase"/>
</dbReference>
<dbReference type="RefSeq" id="WP_036526404.1">
    <property type="nucleotide sequence ID" value="NZ_JFYZ01000012.1"/>
</dbReference>
<dbReference type="NCBIfam" id="NF041546">
    <property type="entry name" value="ParA_partition"/>
    <property type="match status" value="1"/>
</dbReference>
<dbReference type="eggNOG" id="COG1192">
    <property type="taxonomic scope" value="Bacteria"/>
</dbReference>
<name>A0A031JYP6_9SPHN</name>
<dbReference type="CDD" id="cd02042">
    <property type="entry name" value="ParAB_family"/>
    <property type="match status" value="1"/>
</dbReference>
<dbReference type="SUPFAM" id="SSF52540">
    <property type="entry name" value="P-loop containing nucleoside triphosphate hydrolases"/>
    <property type="match status" value="1"/>
</dbReference>
<dbReference type="PIRSF" id="PIRSF009320">
    <property type="entry name" value="Nuc_binding_HP_1000"/>
    <property type="match status" value="1"/>
</dbReference>
<sequence>MSAIAIISQKGGAGKTTLAIHLAAAAERSGQTALIIDTDPQATASQWAEWRKGAPPEVIDSAPPRIAAKVTAAKAQGAAMIVIDTPPHADSAATRAIEVADLVLVPCRPSAFDLAAIRTTIQLARLVGKAAHVVFTAGPPNAPRIYEDARSLVTGFGAQCCPIILPDRAIYRHASAAGATAFELEPGGKAAREIEQLHIWACSQVNMFTPANVMEAIR</sequence>
<protein>
    <submittedName>
        <fullName evidence="2">ParA-like protein</fullName>
    </submittedName>
</protein>
<evidence type="ECO:0000313" key="2">
    <source>
        <dbReference type="EMBL" id="EZP81497.1"/>
    </source>
</evidence>
<dbReference type="PANTHER" id="PTHR13696:SF96">
    <property type="entry name" value="COBQ_COBB_MIND_PARA NUCLEOTIDE BINDING DOMAIN-CONTAINING PROTEIN"/>
    <property type="match status" value="1"/>
</dbReference>
<dbReference type="InterPro" id="IPR002586">
    <property type="entry name" value="CobQ/CobB/MinD/ParA_Nub-bd_dom"/>
</dbReference>
<dbReference type="PANTHER" id="PTHR13696">
    <property type="entry name" value="P-LOOP CONTAINING NUCLEOSIDE TRIPHOSPHATE HYDROLASE"/>
    <property type="match status" value="1"/>
</dbReference>
<comment type="caution">
    <text evidence="2">The sequence shown here is derived from an EMBL/GenBank/DDBJ whole genome shotgun (WGS) entry which is preliminary data.</text>
</comment>
<evidence type="ECO:0000313" key="3">
    <source>
        <dbReference type="Proteomes" id="UP000024329"/>
    </source>
</evidence>
<reference evidence="2 3" key="1">
    <citation type="submission" date="2014-03" db="EMBL/GenBank/DDBJ databases">
        <title>Whole genome sequence of Novosphingobium resinovorum KF1.</title>
        <authorList>
            <person name="Gan H.M."/>
            <person name="Gan H.Y."/>
            <person name="Chew T.H."/>
            <person name="Savka M.A."/>
        </authorList>
    </citation>
    <scope>NUCLEOTIDE SEQUENCE [LARGE SCALE GENOMIC DNA]</scope>
    <source>
        <strain evidence="2 3">KF1</strain>
    </source>
</reference>
<dbReference type="InterPro" id="IPR027417">
    <property type="entry name" value="P-loop_NTPase"/>
</dbReference>
<organism evidence="2 3">
    <name type="scientific">Novosphingobium resinovorum</name>
    <dbReference type="NCBI Taxonomy" id="158500"/>
    <lineage>
        <taxon>Bacteria</taxon>
        <taxon>Pseudomonadati</taxon>
        <taxon>Pseudomonadota</taxon>
        <taxon>Alphaproteobacteria</taxon>
        <taxon>Sphingomonadales</taxon>
        <taxon>Sphingomonadaceae</taxon>
        <taxon>Novosphingobium</taxon>
    </lineage>
</organism>
<evidence type="ECO:0000259" key="1">
    <source>
        <dbReference type="Pfam" id="PF01656"/>
    </source>
</evidence>
<accession>A0A031JYP6</accession>
<dbReference type="InterPro" id="IPR048089">
    <property type="entry name" value="McdA"/>
</dbReference>
<dbReference type="Pfam" id="PF01656">
    <property type="entry name" value="CbiA"/>
    <property type="match status" value="1"/>
</dbReference>
<gene>
    <name evidence="2" type="ORF">BV97_02715</name>
</gene>
<feature type="domain" description="CobQ/CobB/MinD/ParA nucleotide binding" evidence="1">
    <location>
        <begin position="4"/>
        <end position="115"/>
    </location>
</feature>
<dbReference type="PATRIC" id="fig|158500.4.peg.2776"/>
<dbReference type="Proteomes" id="UP000024329">
    <property type="component" value="Unassembled WGS sequence"/>
</dbReference>
<proteinExistence type="predicted"/>
<dbReference type="AlphaFoldDB" id="A0A031JYP6"/>